<evidence type="ECO:0000313" key="4">
    <source>
        <dbReference type="Ensembl" id="ENSXCOP00000013315.1"/>
    </source>
</evidence>
<dbReference type="InterPro" id="IPR011990">
    <property type="entry name" value="TPR-like_helical_dom_sf"/>
</dbReference>
<evidence type="ECO:0000256" key="3">
    <source>
        <dbReference type="ARBA" id="ARBA00038336"/>
    </source>
</evidence>
<dbReference type="SUPFAM" id="SSF48452">
    <property type="entry name" value="TPR-like"/>
    <property type="match status" value="1"/>
</dbReference>
<dbReference type="PANTHER" id="PTHR10271:SF14">
    <property type="entry name" value="INTERFERON-INDUCED PROTEIN WITH TETRATRICOPEPTIDE REPEATS-RELATED"/>
    <property type="match status" value="1"/>
</dbReference>
<keyword evidence="1" id="KW-0677">Repeat</keyword>
<reference evidence="4" key="2">
    <citation type="submission" date="2025-09" db="UniProtKB">
        <authorList>
            <consortium name="Ensembl"/>
        </authorList>
    </citation>
    <scope>IDENTIFICATION</scope>
</reference>
<accession>A0A3B5LR94</accession>
<evidence type="ECO:0000256" key="1">
    <source>
        <dbReference type="ARBA" id="ARBA00022737"/>
    </source>
</evidence>
<evidence type="ECO:0000256" key="2">
    <source>
        <dbReference type="ARBA" id="ARBA00022803"/>
    </source>
</evidence>
<dbReference type="GO" id="GO:0005829">
    <property type="term" value="C:cytosol"/>
    <property type="evidence" value="ECO:0007669"/>
    <property type="project" value="TreeGrafter"/>
</dbReference>
<comment type="similarity">
    <text evidence="3">Belongs to the IFIT family.</text>
</comment>
<dbReference type="Proteomes" id="UP000261380">
    <property type="component" value="Unplaced"/>
</dbReference>
<name>A0A3B5LR94_9TELE</name>
<evidence type="ECO:0000313" key="5">
    <source>
        <dbReference type="Proteomes" id="UP000261380"/>
    </source>
</evidence>
<keyword evidence="5" id="KW-1185">Reference proteome</keyword>
<keyword evidence="2" id="KW-0802">TPR repeat</keyword>
<protein>
    <submittedName>
        <fullName evidence="4">Uncharacterized protein</fullName>
    </submittedName>
</protein>
<dbReference type="Ensembl" id="ENSXCOT00000013479.1">
    <property type="protein sequence ID" value="ENSXCOP00000013315.1"/>
    <property type="gene ID" value="ENSXCOG00000010095.1"/>
</dbReference>
<dbReference type="GO" id="GO:0051607">
    <property type="term" value="P:defense response to virus"/>
    <property type="evidence" value="ECO:0007669"/>
    <property type="project" value="TreeGrafter"/>
</dbReference>
<sequence length="455" mass="52903">MTYTHFEFTEKMLVKLKEKPKSGRILNMEQKKRKTLLVQQKLRLDKLNFVLLEAQQKNADEGPWLMVNFGNLAWLHHHLGEDEKSEDYLSKVDGLMRKYPAPPELELHPEVLAEKAWTLMKFDKEKKQQALELFQRAIRMQPDTVEWRSSYAILSTEFLTKRQTILEPEVFERLRSAKEQDPGNLYVAALYLEARAAKQEQIHDEARELAERILERPMNGYCGFGPLLRLYRKHISKDEAVEIAIEALRRHPDSRYTKKSSAKCYRKQIFGKQSNPDGSRMDEAICLWDEMIAAHPESGLKDKITLADLHATQQKTKDKADEIYKKLLEEREDLDPAGLQMLYCRYAKHLYFSGHDSGRSIDPTKATVQEVMIFFTAVVIVQMIHPATTLHFSDGLRKNTETHTHHSTPHKHLLSKQLATQKRTVVPWEFRLRQTPSSSTEEGLLEDIQEEDLGI</sequence>
<dbReference type="PANTHER" id="PTHR10271">
    <property type="entry name" value="INTERFERON-INDUCED PROTEIN WITH TETRATRICOPEPTIDE REPEATS"/>
    <property type="match status" value="1"/>
</dbReference>
<reference evidence="4" key="1">
    <citation type="submission" date="2025-08" db="UniProtKB">
        <authorList>
            <consortium name="Ensembl"/>
        </authorList>
    </citation>
    <scope>IDENTIFICATION</scope>
</reference>
<organism evidence="4 5">
    <name type="scientific">Xiphophorus couchianus</name>
    <name type="common">Monterrey platyfish</name>
    <dbReference type="NCBI Taxonomy" id="32473"/>
    <lineage>
        <taxon>Eukaryota</taxon>
        <taxon>Metazoa</taxon>
        <taxon>Chordata</taxon>
        <taxon>Craniata</taxon>
        <taxon>Vertebrata</taxon>
        <taxon>Euteleostomi</taxon>
        <taxon>Actinopterygii</taxon>
        <taxon>Neopterygii</taxon>
        <taxon>Teleostei</taxon>
        <taxon>Neoteleostei</taxon>
        <taxon>Acanthomorphata</taxon>
        <taxon>Ovalentaria</taxon>
        <taxon>Atherinomorphae</taxon>
        <taxon>Cyprinodontiformes</taxon>
        <taxon>Poeciliidae</taxon>
        <taxon>Poeciliinae</taxon>
        <taxon>Xiphophorus</taxon>
    </lineage>
</organism>
<proteinExistence type="inferred from homology"/>
<dbReference type="FunFam" id="1.25.40.10:FF:000026">
    <property type="entry name" value="Interferon-induced protein with tetratricopeptide repeats 5"/>
    <property type="match status" value="1"/>
</dbReference>
<dbReference type="Gene3D" id="1.25.40.10">
    <property type="entry name" value="Tetratricopeptide repeat domain"/>
    <property type="match status" value="3"/>
</dbReference>
<dbReference type="AlphaFoldDB" id="A0A3B5LR94"/>
<dbReference type="STRING" id="32473.ENSXCOP00000013315"/>
<dbReference type="GeneTree" id="ENSGT00950000182946"/>